<accession>A0ABU7I6F7</accession>
<proteinExistence type="predicted"/>
<dbReference type="EMBL" id="JAZDQT010000001">
    <property type="protein sequence ID" value="MEE1945045.1"/>
    <property type="molecule type" value="Genomic_DNA"/>
</dbReference>
<keyword evidence="3" id="KW-1185">Reference proteome</keyword>
<evidence type="ECO:0000259" key="1">
    <source>
        <dbReference type="Pfam" id="PF14292"/>
    </source>
</evidence>
<sequence length="592" mass="62753">MKTKILYTLLAVATIAFGCKKTEFDELSKGEALGSFASTAPANNTMLVLNSATPSNKVTFTWSAATPGVSTKPTYKLIAALKTGSLDAPFIEFPADNNGTATSLNLTQKQLDDALKAKAVADGAKVDLIWAIQATNGTVKVNTATMNISITRMGDGVSNFLLYGPVSSSTPVVINPNSTTDFLNFKWQKAFPGVTANAVKYQVKFVAKGGDFNNPIFTYTSNNSGLDSALAVGYKDISDKLTAAGYTDQATPVALQWTVEATSGNFKKTADYVNDLVITREVKMFLVGGDTPASWTAESALQMIPDAANPGTFYIYVKLNAGNGGLKFLNQQQWPGGSLNSSDWGMKPGSPGDALVENEVNIENYGPSGVYRVTFDSKNLKYYVQADHGQMGAVGSATVAGWNPPGVFPSQALSLIATNKFLGFVNLTSGQEWKMIDGNAWGNGSVSGSRDYGKGTTDGSMLETGESNFSFTGTTGLKRIVWDGTDIKNLKYSVTDGTVFLVGNATAGGWDNSPGNAALPAMTYQGNGKWTVTTNLAVGEFKFIFTKGNWDYNYGGAAGVIAEGGANIGITVAGNYTVVLDEYNRTYTLTKN</sequence>
<organism evidence="2 3">
    <name type="scientific">Pedobacter albus</name>
    <dbReference type="NCBI Taxonomy" id="3113905"/>
    <lineage>
        <taxon>Bacteria</taxon>
        <taxon>Pseudomonadati</taxon>
        <taxon>Bacteroidota</taxon>
        <taxon>Sphingobacteriia</taxon>
        <taxon>Sphingobacteriales</taxon>
        <taxon>Sphingobacteriaceae</taxon>
        <taxon>Pedobacter</taxon>
    </lineage>
</organism>
<gene>
    <name evidence="2" type="ORF">VRU48_08000</name>
</gene>
<dbReference type="PROSITE" id="PS51257">
    <property type="entry name" value="PROKAR_LIPOPROTEIN"/>
    <property type="match status" value="1"/>
</dbReference>
<evidence type="ECO:0000313" key="3">
    <source>
        <dbReference type="Proteomes" id="UP001336835"/>
    </source>
</evidence>
<protein>
    <submittedName>
        <fullName evidence="2">SusF/SusE family outer membrane protein</fullName>
    </submittedName>
</protein>
<dbReference type="InterPro" id="IPR025970">
    <property type="entry name" value="SusE"/>
</dbReference>
<dbReference type="Gene3D" id="2.60.40.3620">
    <property type="match status" value="2"/>
</dbReference>
<name>A0ABU7I6F7_9SPHI</name>
<dbReference type="Proteomes" id="UP001336835">
    <property type="component" value="Unassembled WGS sequence"/>
</dbReference>
<dbReference type="RefSeq" id="WP_330107399.1">
    <property type="nucleotide sequence ID" value="NZ_JAZDQT010000001.1"/>
</dbReference>
<feature type="domain" description="SusE outer membrane protein" evidence="1">
    <location>
        <begin position="166"/>
        <end position="259"/>
    </location>
</feature>
<reference evidence="2 3" key="1">
    <citation type="submission" date="2024-01" db="EMBL/GenBank/DDBJ databases">
        <title>Pedobacter sp. nov., isolated from fresh soil.</title>
        <authorList>
            <person name="Le N.T.T."/>
        </authorList>
    </citation>
    <scope>NUCLEOTIDE SEQUENCE [LARGE SCALE GENOMIC DNA]</scope>
    <source>
        <strain evidence="2 3">KR3-3</strain>
    </source>
</reference>
<evidence type="ECO:0000313" key="2">
    <source>
        <dbReference type="EMBL" id="MEE1945045.1"/>
    </source>
</evidence>
<feature type="domain" description="SusE outer membrane protein" evidence="1">
    <location>
        <begin position="36"/>
        <end position="132"/>
    </location>
</feature>
<comment type="caution">
    <text evidence="2">The sequence shown here is derived from an EMBL/GenBank/DDBJ whole genome shotgun (WGS) entry which is preliminary data.</text>
</comment>
<dbReference type="Pfam" id="PF14292">
    <property type="entry name" value="SusE"/>
    <property type="match status" value="2"/>
</dbReference>